<gene>
    <name evidence="2" type="ORF">PoB_003524800</name>
</gene>
<reference evidence="2 3" key="1">
    <citation type="journal article" date="2021" name="Elife">
        <title>Chloroplast acquisition without the gene transfer in kleptoplastic sea slugs, Plakobranchus ocellatus.</title>
        <authorList>
            <person name="Maeda T."/>
            <person name="Takahashi S."/>
            <person name="Yoshida T."/>
            <person name="Shimamura S."/>
            <person name="Takaki Y."/>
            <person name="Nagai Y."/>
            <person name="Toyoda A."/>
            <person name="Suzuki Y."/>
            <person name="Arimoto A."/>
            <person name="Ishii H."/>
            <person name="Satoh N."/>
            <person name="Nishiyama T."/>
            <person name="Hasebe M."/>
            <person name="Maruyama T."/>
            <person name="Minagawa J."/>
            <person name="Obokata J."/>
            <person name="Shigenobu S."/>
        </authorList>
    </citation>
    <scope>NUCLEOTIDE SEQUENCE [LARGE SCALE GENOMIC DNA]</scope>
</reference>
<keyword evidence="3" id="KW-1185">Reference proteome</keyword>
<evidence type="ECO:0000256" key="1">
    <source>
        <dbReference type="SAM" id="MobiDB-lite"/>
    </source>
</evidence>
<proteinExistence type="predicted"/>
<dbReference type="Proteomes" id="UP000735302">
    <property type="component" value="Unassembled WGS sequence"/>
</dbReference>
<evidence type="ECO:0000313" key="3">
    <source>
        <dbReference type="Proteomes" id="UP000735302"/>
    </source>
</evidence>
<sequence length="78" mass="8705">MLNDSSQQGDHRFSGPPPDQGASDEAQARDGRVPEDSWTAHEELVSGFQALIGSGRWWQGSNWHPLEQGYSKYKKPAH</sequence>
<feature type="region of interest" description="Disordered" evidence="1">
    <location>
        <begin position="1"/>
        <end position="38"/>
    </location>
</feature>
<name>A0AAV4AQ97_9GAST</name>
<comment type="caution">
    <text evidence="2">The sequence shown here is derived from an EMBL/GenBank/DDBJ whole genome shotgun (WGS) entry which is preliminary data.</text>
</comment>
<dbReference type="AlphaFoldDB" id="A0AAV4AQ97"/>
<protein>
    <submittedName>
        <fullName evidence="2">Uncharacterized protein</fullName>
    </submittedName>
</protein>
<dbReference type="EMBL" id="BLXT01003994">
    <property type="protein sequence ID" value="GFO08743.1"/>
    <property type="molecule type" value="Genomic_DNA"/>
</dbReference>
<organism evidence="2 3">
    <name type="scientific">Plakobranchus ocellatus</name>
    <dbReference type="NCBI Taxonomy" id="259542"/>
    <lineage>
        <taxon>Eukaryota</taxon>
        <taxon>Metazoa</taxon>
        <taxon>Spiralia</taxon>
        <taxon>Lophotrochozoa</taxon>
        <taxon>Mollusca</taxon>
        <taxon>Gastropoda</taxon>
        <taxon>Heterobranchia</taxon>
        <taxon>Euthyneura</taxon>
        <taxon>Panpulmonata</taxon>
        <taxon>Sacoglossa</taxon>
        <taxon>Placobranchoidea</taxon>
        <taxon>Plakobranchidae</taxon>
        <taxon>Plakobranchus</taxon>
    </lineage>
</organism>
<feature type="compositionally biased region" description="Basic and acidic residues" evidence="1">
    <location>
        <begin position="26"/>
        <end position="38"/>
    </location>
</feature>
<accession>A0AAV4AQ97</accession>
<evidence type="ECO:0000313" key="2">
    <source>
        <dbReference type="EMBL" id="GFO08743.1"/>
    </source>
</evidence>